<dbReference type="Gene3D" id="1.10.287.1120">
    <property type="entry name" value="Bipartite methylase S protein"/>
    <property type="match status" value="1"/>
</dbReference>
<gene>
    <name evidence="5" type="ORF">CARN7_1255</name>
</gene>
<accession>E6QTA3</accession>
<dbReference type="AlphaFoldDB" id="E6QTA3"/>
<reference evidence="5" key="1">
    <citation type="submission" date="2009-10" db="EMBL/GenBank/DDBJ databases">
        <title>Diversity of trophic interactions inside an arsenic-rich microbial ecosystem.</title>
        <authorList>
            <person name="Bertin P.N."/>
            <person name="Heinrich-Salmeron A."/>
            <person name="Pelletier E."/>
            <person name="Goulhen-Chollet F."/>
            <person name="Arsene-Ploetze F."/>
            <person name="Gallien S."/>
            <person name="Calteau A."/>
            <person name="Vallenet D."/>
            <person name="Casiot C."/>
            <person name="Chane-Woon-Ming B."/>
            <person name="Giloteaux L."/>
            <person name="Barakat M."/>
            <person name="Bonnefoy V."/>
            <person name="Bruneel O."/>
            <person name="Chandler M."/>
            <person name="Cleiss J."/>
            <person name="Duran R."/>
            <person name="Elbaz-Poulichet F."/>
            <person name="Fonknechten N."/>
            <person name="Lauga B."/>
            <person name="Mornico D."/>
            <person name="Ortet P."/>
            <person name="Schaeffer C."/>
            <person name="Siguier P."/>
            <person name="Alexander Thil Smith A."/>
            <person name="Van Dorsselaer A."/>
            <person name="Weissenbach J."/>
            <person name="Medigue C."/>
            <person name="Le Paslier D."/>
        </authorList>
    </citation>
    <scope>NUCLEOTIDE SEQUENCE</scope>
</reference>
<dbReference type="CDD" id="cd17246">
    <property type="entry name" value="RMtype1_S_SonII-TRD2-CR2_like"/>
    <property type="match status" value="1"/>
</dbReference>
<comment type="caution">
    <text evidence="5">The sequence shown here is derived from an EMBL/GenBank/DDBJ whole genome shotgun (WGS) entry which is preliminary data.</text>
</comment>
<dbReference type="GO" id="GO:0009307">
    <property type="term" value="P:DNA restriction-modification system"/>
    <property type="evidence" value="ECO:0007669"/>
    <property type="project" value="UniProtKB-KW"/>
</dbReference>
<proteinExistence type="inferred from homology"/>
<evidence type="ECO:0000256" key="3">
    <source>
        <dbReference type="ARBA" id="ARBA00023125"/>
    </source>
</evidence>
<dbReference type="PANTHER" id="PTHR30408:SF12">
    <property type="entry name" value="TYPE I RESTRICTION ENZYME MJAVIII SPECIFICITY SUBUNIT"/>
    <property type="match status" value="1"/>
</dbReference>
<keyword evidence="3" id="KW-0238">DNA-binding</keyword>
<dbReference type="InterPro" id="IPR052021">
    <property type="entry name" value="Type-I_RS_S_subunit"/>
</dbReference>
<evidence type="ECO:0000256" key="2">
    <source>
        <dbReference type="ARBA" id="ARBA00022747"/>
    </source>
</evidence>
<evidence type="ECO:0000256" key="1">
    <source>
        <dbReference type="ARBA" id="ARBA00010923"/>
    </source>
</evidence>
<dbReference type="InterPro" id="IPR000055">
    <property type="entry name" value="Restrct_endonuc_typeI_TRD"/>
</dbReference>
<comment type="similarity">
    <text evidence="1">Belongs to the type-I restriction system S methylase family.</text>
</comment>
<keyword evidence="2" id="KW-0680">Restriction system</keyword>
<feature type="domain" description="Type I restriction modification DNA specificity" evidence="4">
    <location>
        <begin position="36"/>
        <end position="212"/>
    </location>
</feature>
<dbReference type="Pfam" id="PF01420">
    <property type="entry name" value="Methylase_S"/>
    <property type="match status" value="2"/>
</dbReference>
<organism evidence="5">
    <name type="scientific">mine drainage metagenome</name>
    <dbReference type="NCBI Taxonomy" id="410659"/>
    <lineage>
        <taxon>unclassified sequences</taxon>
        <taxon>metagenomes</taxon>
        <taxon>ecological metagenomes</taxon>
    </lineage>
</organism>
<evidence type="ECO:0000259" key="4">
    <source>
        <dbReference type="Pfam" id="PF01420"/>
    </source>
</evidence>
<dbReference type="SUPFAM" id="SSF116734">
    <property type="entry name" value="DNA methylase specificity domain"/>
    <property type="match status" value="2"/>
</dbReference>
<evidence type="ECO:0000313" key="5">
    <source>
        <dbReference type="EMBL" id="CBI10475.1"/>
    </source>
</evidence>
<sequence>MNEPLIVQEVPASYQVMMDSQRIRQRYKQTEVGVIPEDWDVCNLGGHVQKVGSGITPTGGERVYKNEGRPFLRSQNVGWGHLLLDDIAFIDNVTHDLFQSTEIQIDDVFLNITGASIGRSAIANGRVAGGNVNQHVCIIRTNPAQIYPRYLNYFLLSEQGQQQIDSFQAGGNRQGLNFGQIRSFRFALPSIHEQHAIATALSDVDALLAAQDQLIAKKRDIKQAAMQQLLTGKTRLPGFSGEWEVKRLGDVVTFYKGKGLPKGALSLFGTEPCIHYGELFTRYTETISEIISRTDTSGGTFRSVANDVLMPTSDVTPTGLAKASCIRADGVILGGDILVIRSDTKLIYGSFLSYLIRYEEEQILQLVTGSTVFHLYGSDMKKFTFSMPSLPEQTAIATTLSDMDTEITALEQQRDKTRALKQGMMQQLLTGKIRLIE</sequence>
<dbReference type="GO" id="GO:0003677">
    <property type="term" value="F:DNA binding"/>
    <property type="evidence" value="ECO:0007669"/>
    <property type="project" value="UniProtKB-KW"/>
</dbReference>
<protein>
    <recommendedName>
        <fullName evidence="4">Type I restriction modification DNA specificity domain-containing protein</fullName>
    </recommendedName>
</protein>
<dbReference type="EMBL" id="CABR01000084">
    <property type="protein sequence ID" value="CBI10475.1"/>
    <property type="molecule type" value="Genomic_DNA"/>
</dbReference>
<dbReference type="InterPro" id="IPR044946">
    <property type="entry name" value="Restrct_endonuc_typeI_TRD_sf"/>
</dbReference>
<name>E6QTA3_9ZZZZ</name>
<feature type="domain" description="Type I restriction modification DNA specificity" evidence="4">
    <location>
        <begin position="242"/>
        <end position="414"/>
    </location>
</feature>
<dbReference type="PANTHER" id="PTHR30408">
    <property type="entry name" value="TYPE-1 RESTRICTION ENZYME ECOKI SPECIFICITY PROTEIN"/>
    <property type="match status" value="1"/>
</dbReference>
<dbReference type="Gene3D" id="3.90.220.20">
    <property type="entry name" value="DNA methylase specificity domains"/>
    <property type="match status" value="2"/>
</dbReference>